<dbReference type="AlphaFoldDB" id="A0A6S6SHM7"/>
<gene>
    <name evidence="1" type="ORF">HELGO_WM30108</name>
</gene>
<protein>
    <submittedName>
        <fullName evidence="1">Uncharacterized protein</fullName>
    </submittedName>
</protein>
<reference evidence="1" key="1">
    <citation type="submission" date="2020-01" db="EMBL/GenBank/DDBJ databases">
        <authorList>
            <person name="Meier V. D."/>
            <person name="Meier V D."/>
        </authorList>
    </citation>
    <scope>NUCLEOTIDE SEQUENCE</scope>
    <source>
        <strain evidence="1">HLG_WM_MAG_02</strain>
    </source>
</reference>
<name>A0A6S6SHM7_9BACT</name>
<organism evidence="1">
    <name type="scientific">uncultured Sulfurovum sp</name>
    <dbReference type="NCBI Taxonomy" id="269237"/>
    <lineage>
        <taxon>Bacteria</taxon>
        <taxon>Pseudomonadati</taxon>
        <taxon>Campylobacterota</taxon>
        <taxon>Epsilonproteobacteria</taxon>
        <taxon>Campylobacterales</taxon>
        <taxon>Sulfurovaceae</taxon>
        <taxon>Sulfurovum</taxon>
        <taxon>environmental samples</taxon>
    </lineage>
</organism>
<sequence length="45" mass="5306">MLMTFYQTKYNRALTFNNKILDSLGFRECSVCNVTPNITRDEIPF</sequence>
<proteinExistence type="predicted"/>
<accession>A0A6S6SHM7</accession>
<evidence type="ECO:0000313" key="1">
    <source>
        <dbReference type="EMBL" id="CAA6804484.1"/>
    </source>
</evidence>
<dbReference type="EMBL" id="CACVAZ010000018">
    <property type="protein sequence ID" value="CAA6804484.1"/>
    <property type="molecule type" value="Genomic_DNA"/>
</dbReference>